<protein>
    <submittedName>
        <fullName evidence="1">Uncharacterized protein</fullName>
    </submittedName>
</protein>
<evidence type="ECO:0000313" key="2">
    <source>
        <dbReference type="Proteomes" id="UP000242913"/>
    </source>
</evidence>
<dbReference type="AlphaFoldDB" id="A0A238BST9"/>
<name>A0A238BST9_9BILA</name>
<organism evidence="1 2">
    <name type="scientific">Onchocerca flexuosa</name>
    <dbReference type="NCBI Taxonomy" id="387005"/>
    <lineage>
        <taxon>Eukaryota</taxon>
        <taxon>Metazoa</taxon>
        <taxon>Ecdysozoa</taxon>
        <taxon>Nematoda</taxon>
        <taxon>Chromadorea</taxon>
        <taxon>Rhabditida</taxon>
        <taxon>Spirurina</taxon>
        <taxon>Spiruromorpha</taxon>
        <taxon>Filarioidea</taxon>
        <taxon>Onchocercidae</taxon>
        <taxon>Onchocerca</taxon>
    </lineage>
</organism>
<reference evidence="1 2" key="1">
    <citation type="submission" date="2015-12" db="EMBL/GenBank/DDBJ databases">
        <title>Draft genome of the nematode, Onchocerca flexuosa.</title>
        <authorList>
            <person name="Mitreva M."/>
        </authorList>
    </citation>
    <scope>NUCLEOTIDE SEQUENCE [LARGE SCALE GENOMIC DNA]</scope>
    <source>
        <strain evidence="1">Red Deer</strain>
    </source>
</reference>
<evidence type="ECO:0000313" key="1">
    <source>
        <dbReference type="EMBL" id="OZC08064.1"/>
    </source>
</evidence>
<dbReference type="EMBL" id="KZ270016">
    <property type="protein sequence ID" value="OZC08064.1"/>
    <property type="molecule type" value="Genomic_DNA"/>
</dbReference>
<accession>A0A238BST9</accession>
<keyword evidence="2" id="KW-1185">Reference proteome</keyword>
<dbReference type="Proteomes" id="UP000242913">
    <property type="component" value="Unassembled WGS sequence"/>
</dbReference>
<proteinExistence type="predicted"/>
<gene>
    <name evidence="1" type="ORF">X798_04956</name>
</gene>
<sequence length="137" mass="16119">MLEFFRILIASTLCHRRNDPLARKSRQKHQNVSINQCQMNEKVREKRTNDQEAYQIKNVQNEKRYDRLSMQNDGKNKTEENQFGNKLDEVCRTITQLKSPQQKLLLPDKLTTCFAQVASFGTQTTVILSFFFELNFA</sequence>